<feature type="DNA-binding region" description="H-T-H motif" evidence="2">
    <location>
        <begin position="34"/>
        <end position="53"/>
    </location>
</feature>
<accession>A0ABV5W0D8</accession>
<organism evidence="4 5">
    <name type="scientific">Paenibacillus hodogayensis</name>
    <dbReference type="NCBI Taxonomy" id="279208"/>
    <lineage>
        <taxon>Bacteria</taxon>
        <taxon>Bacillati</taxon>
        <taxon>Bacillota</taxon>
        <taxon>Bacilli</taxon>
        <taxon>Bacillales</taxon>
        <taxon>Paenibacillaceae</taxon>
        <taxon>Paenibacillus</taxon>
    </lineage>
</organism>
<gene>
    <name evidence="4" type="ORF">ACFFNY_20900</name>
</gene>
<dbReference type="PANTHER" id="PTHR43479:SF7">
    <property type="entry name" value="TETR-FAMILY TRANSCRIPTIONAL REGULATOR"/>
    <property type="match status" value="1"/>
</dbReference>
<evidence type="ECO:0000256" key="1">
    <source>
        <dbReference type="ARBA" id="ARBA00023125"/>
    </source>
</evidence>
<proteinExistence type="predicted"/>
<reference evidence="4 5" key="1">
    <citation type="submission" date="2024-09" db="EMBL/GenBank/DDBJ databases">
        <authorList>
            <person name="Sun Q."/>
            <person name="Mori K."/>
        </authorList>
    </citation>
    <scope>NUCLEOTIDE SEQUENCE [LARGE SCALE GENOMIC DNA]</scope>
    <source>
        <strain evidence="4 5">JCM 12520</strain>
    </source>
</reference>
<dbReference type="EMBL" id="JBHMAG010000014">
    <property type="protein sequence ID" value="MFB9754035.1"/>
    <property type="molecule type" value="Genomic_DNA"/>
</dbReference>
<dbReference type="PROSITE" id="PS50977">
    <property type="entry name" value="HTH_TETR_2"/>
    <property type="match status" value="1"/>
</dbReference>
<dbReference type="Pfam" id="PF00440">
    <property type="entry name" value="TetR_N"/>
    <property type="match status" value="1"/>
</dbReference>
<evidence type="ECO:0000256" key="2">
    <source>
        <dbReference type="PROSITE-ProRule" id="PRU00335"/>
    </source>
</evidence>
<evidence type="ECO:0000259" key="3">
    <source>
        <dbReference type="PROSITE" id="PS50977"/>
    </source>
</evidence>
<name>A0ABV5W0D8_9BACL</name>
<sequence>MGTKARDIRITHTKKSLIDAFIELANVKDFEQITILDLTERAHVNRTTFYAHFKDKYDLLDHIIGDSASGMIEKYTANSSQEFNREIITQLFFAVCEVNQQPDFPCRNSYFEMIPLLKERIFNAVRDYLSKRLIGVNDESEISFYAPIYANIVVEAGYLWTTGKLDLTKEETAQRVTDMVVGKS</sequence>
<dbReference type="SUPFAM" id="SSF46689">
    <property type="entry name" value="Homeodomain-like"/>
    <property type="match status" value="1"/>
</dbReference>
<protein>
    <submittedName>
        <fullName evidence="4">TetR/AcrR family transcriptional regulator</fullName>
    </submittedName>
</protein>
<dbReference type="Gene3D" id="1.10.357.10">
    <property type="entry name" value="Tetracycline Repressor, domain 2"/>
    <property type="match status" value="1"/>
</dbReference>
<feature type="domain" description="HTH tetR-type" evidence="3">
    <location>
        <begin position="11"/>
        <end position="71"/>
    </location>
</feature>
<dbReference type="RefSeq" id="WP_344914476.1">
    <property type="nucleotide sequence ID" value="NZ_BAAAYO010000013.1"/>
</dbReference>
<dbReference type="InterPro" id="IPR001647">
    <property type="entry name" value="HTH_TetR"/>
</dbReference>
<evidence type="ECO:0000313" key="4">
    <source>
        <dbReference type="EMBL" id="MFB9754035.1"/>
    </source>
</evidence>
<evidence type="ECO:0000313" key="5">
    <source>
        <dbReference type="Proteomes" id="UP001589619"/>
    </source>
</evidence>
<keyword evidence="1 2" id="KW-0238">DNA-binding</keyword>
<dbReference type="PANTHER" id="PTHR43479">
    <property type="entry name" value="ACREF/ENVCD OPERON REPRESSOR-RELATED"/>
    <property type="match status" value="1"/>
</dbReference>
<dbReference type="InterPro" id="IPR009057">
    <property type="entry name" value="Homeodomain-like_sf"/>
</dbReference>
<dbReference type="Proteomes" id="UP001589619">
    <property type="component" value="Unassembled WGS sequence"/>
</dbReference>
<comment type="caution">
    <text evidence="4">The sequence shown here is derived from an EMBL/GenBank/DDBJ whole genome shotgun (WGS) entry which is preliminary data.</text>
</comment>
<dbReference type="InterPro" id="IPR050624">
    <property type="entry name" value="HTH-type_Tx_Regulator"/>
</dbReference>
<keyword evidence="5" id="KW-1185">Reference proteome</keyword>